<dbReference type="NCBIfam" id="NF002111">
    <property type="entry name" value="PRK00951.2-1"/>
    <property type="match status" value="1"/>
</dbReference>
<dbReference type="Gene3D" id="3.30.230.40">
    <property type="entry name" value="Imidazole glycerol phosphate dehydratase, domain 1"/>
    <property type="match status" value="2"/>
</dbReference>
<protein>
    <recommendedName>
        <fullName evidence="2 6">Imidazoleglycerol-phosphate dehydratase</fullName>
        <shortName evidence="6">IGPD</shortName>
        <ecNumber evidence="6">4.2.1.19</ecNumber>
    </recommendedName>
</protein>
<comment type="catalytic activity">
    <reaction evidence="6">
        <text>D-erythro-1-(imidazol-4-yl)glycerol 3-phosphate = 3-(imidazol-4-yl)-2-oxopropyl phosphate + H2O</text>
        <dbReference type="Rhea" id="RHEA:11040"/>
        <dbReference type="ChEBI" id="CHEBI:15377"/>
        <dbReference type="ChEBI" id="CHEBI:57766"/>
        <dbReference type="ChEBI" id="CHEBI:58278"/>
        <dbReference type="EC" id="4.2.1.19"/>
    </reaction>
</comment>
<dbReference type="InterPro" id="IPR020568">
    <property type="entry name" value="Ribosomal_Su5_D2-typ_SF"/>
</dbReference>
<keyword evidence="5 6" id="KW-0456">Lyase</keyword>
<dbReference type="InterPro" id="IPR020565">
    <property type="entry name" value="ImidazoleglycerP_deHydtase_CS"/>
</dbReference>
<dbReference type="PROSITE" id="PS00954">
    <property type="entry name" value="IGP_DEHYDRATASE_1"/>
    <property type="match status" value="1"/>
</dbReference>
<comment type="similarity">
    <text evidence="6">Belongs to the imidazoleglycerol-phosphate dehydratase family.</text>
</comment>
<dbReference type="InterPro" id="IPR038494">
    <property type="entry name" value="IGPD_sf"/>
</dbReference>
<evidence type="ECO:0000256" key="5">
    <source>
        <dbReference type="ARBA" id="ARBA00023239"/>
    </source>
</evidence>
<dbReference type="EMBL" id="DQSV01000037">
    <property type="protein sequence ID" value="HIP17037.1"/>
    <property type="molecule type" value="Genomic_DNA"/>
</dbReference>
<evidence type="ECO:0000313" key="7">
    <source>
        <dbReference type="EMBL" id="HIP17037.1"/>
    </source>
</evidence>
<evidence type="ECO:0000313" key="8">
    <source>
        <dbReference type="Proteomes" id="UP000605144"/>
    </source>
</evidence>
<dbReference type="GO" id="GO:0005737">
    <property type="term" value="C:cytoplasm"/>
    <property type="evidence" value="ECO:0007669"/>
    <property type="project" value="UniProtKB-SubCell"/>
</dbReference>
<evidence type="ECO:0000256" key="3">
    <source>
        <dbReference type="ARBA" id="ARBA00022605"/>
    </source>
</evidence>
<dbReference type="InterPro" id="IPR000807">
    <property type="entry name" value="ImidazoleglycerolP_deHydtase"/>
</dbReference>
<keyword evidence="3 6" id="KW-0028">Amino-acid biosynthesis</keyword>
<evidence type="ECO:0000256" key="4">
    <source>
        <dbReference type="ARBA" id="ARBA00023102"/>
    </source>
</evidence>
<dbReference type="PANTHER" id="PTHR23133:SF2">
    <property type="entry name" value="IMIDAZOLEGLYCEROL-PHOSPHATE DEHYDRATASE"/>
    <property type="match status" value="1"/>
</dbReference>
<comment type="subcellular location">
    <subcellularLocation>
        <location evidence="6">Cytoplasm</location>
    </subcellularLocation>
</comment>
<dbReference type="CDD" id="cd07914">
    <property type="entry name" value="IGPD"/>
    <property type="match status" value="1"/>
</dbReference>
<evidence type="ECO:0000256" key="2">
    <source>
        <dbReference type="ARBA" id="ARBA00016664"/>
    </source>
</evidence>
<reference evidence="7" key="1">
    <citation type="journal article" date="2020" name="ISME J.">
        <title>Gammaproteobacteria mediating utilization of methyl-, sulfur- and petroleum organic compounds in deep ocean hydrothermal plumes.</title>
        <authorList>
            <person name="Zhou Z."/>
            <person name="Liu Y."/>
            <person name="Pan J."/>
            <person name="Cron B.R."/>
            <person name="Toner B.M."/>
            <person name="Anantharaman K."/>
            <person name="Breier J.A."/>
            <person name="Dick G.J."/>
            <person name="Li M."/>
        </authorList>
    </citation>
    <scope>NUCLEOTIDE SEQUENCE</scope>
    <source>
        <strain evidence="7">SZUA-1385</strain>
    </source>
</reference>
<dbReference type="FunFam" id="3.30.230.40:FF:000001">
    <property type="entry name" value="Imidazoleglycerol-phosphate dehydratase HisB"/>
    <property type="match status" value="1"/>
</dbReference>
<dbReference type="UniPathway" id="UPA00031">
    <property type="reaction ID" value="UER00011"/>
</dbReference>
<organism evidence="7 8">
    <name type="scientific">Methanothermococcus okinawensis</name>
    <dbReference type="NCBI Taxonomy" id="155863"/>
    <lineage>
        <taxon>Archaea</taxon>
        <taxon>Methanobacteriati</taxon>
        <taxon>Methanobacteriota</taxon>
        <taxon>Methanomada group</taxon>
        <taxon>Methanococci</taxon>
        <taxon>Methanococcales</taxon>
        <taxon>Methanococcaceae</taxon>
        <taxon>Methanothermococcus</taxon>
    </lineage>
</organism>
<dbReference type="PANTHER" id="PTHR23133">
    <property type="entry name" value="IMIDAZOLEGLYCEROL-PHOSPHATE DEHYDRATASE HIS7"/>
    <property type="match status" value="1"/>
</dbReference>
<dbReference type="FunFam" id="3.30.230.40:FF:000003">
    <property type="entry name" value="Imidazoleglycerol-phosphate dehydratase HisB"/>
    <property type="match status" value="1"/>
</dbReference>
<dbReference type="SUPFAM" id="SSF54211">
    <property type="entry name" value="Ribosomal protein S5 domain 2-like"/>
    <property type="match status" value="2"/>
</dbReference>
<sequence length="190" mass="21431">MRIFEIKRETKETNITLKINIDGTGEYNISTKIPFFDHMLSSFAKHGSFDLYLNAEGDLEVDDHHTVEDVGISLGMALNKIEKKDIKRFGWAIIPMDDARAMVSIDLGGRPYVLGNYTPHKSKIGNFSTENVIHFFQSIANNGNMNIHFEVIGENEHHKIEALFKAFGVALDMATEMDKRKGIISTKGKI</sequence>
<name>A0A833DRT7_9EURY</name>
<dbReference type="Pfam" id="PF00475">
    <property type="entry name" value="IGPD"/>
    <property type="match status" value="1"/>
</dbReference>
<dbReference type="NCBIfam" id="NF002113">
    <property type="entry name" value="PRK00951.2-3"/>
    <property type="match status" value="1"/>
</dbReference>
<dbReference type="Proteomes" id="UP000605144">
    <property type="component" value="Unassembled WGS sequence"/>
</dbReference>
<proteinExistence type="inferred from homology"/>
<comment type="caution">
    <text evidence="7">The sequence shown here is derived from an EMBL/GenBank/DDBJ whole genome shotgun (WGS) entry which is preliminary data.</text>
</comment>
<gene>
    <name evidence="6 7" type="primary">hisB</name>
    <name evidence="7" type="ORF">EYG76_01875</name>
</gene>
<accession>A0A833DRT7</accession>
<dbReference type="AlphaFoldDB" id="A0A833DRT7"/>
<dbReference type="NCBIfam" id="NF002114">
    <property type="entry name" value="PRK00951.2-4"/>
    <property type="match status" value="1"/>
</dbReference>
<evidence type="ECO:0000256" key="1">
    <source>
        <dbReference type="ARBA" id="ARBA00005047"/>
    </source>
</evidence>
<dbReference type="HAMAP" id="MF_00076">
    <property type="entry name" value="HisB"/>
    <property type="match status" value="1"/>
</dbReference>
<dbReference type="PROSITE" id="PS00955">
    <property type="entry name" value="IGP_DEHYDRATASE_2"/>
    <property type="match status" value="1"/>
</dbReference>
<comment type="pathway">
    <text evidence="1 6">Amino-acid biosynthesis; L-histidine biosynthesis; L-histidine from 5-phospho-alpha-D-ribose 1-diphosphate: step 6/9.</text>
</comment>
<dbReference type="GO" id="GO:0004424">
    <property type="term" value="F:imidazoleglycerol-phosphate dehydratase activity"/>
    <property type="evidence" value="ECO:0007669"/>
    <property type="project" value="UniProtKB-UniRule"/>
</dbReference>
<dbReference type="EC" id="4.2.1.19" evidence="6"/>
<keyword evidence="6" id="KW-0963">Cytoplasm</keyword>
<evidence type="ECO:0000256" key="6">
    <source>
        <dbReference type="HAMAP-Rule" id="MF_00076"/>
    </source>
</evidence>
<dbReference type="GO" id="GO:0000105">
    <property type="term" value="P:L-histidine biosynthetic process"/>
    <property type="evidence" value="ECO:0007669"/>
    <property type="project" value="UniProtKB-UniRule"/>
</dbReference>
<keyword evidence="4 6" id="KW-0368">Histidine biosynthesis</keyword>